<evidence type="ECO:0000313" key="2">
    <source>
        <dbReference type="EMBL" id="BDQ36856.1"/>
    </source>
</evidence>
<dbReference type="Proteomes" id="UP001317742">
    <property type="component" value="Chromosome"/>
</dbReference>
<feature type="domain" description="Thioredoxin" evidence="1">
    <location>
        <begin position="3"/>
        <end position="101"/>
    </location>
</feature>
<dbReference type="InterPro" id="IPR013766">
    <property type="entry name" value="Thioredoxin_domain"/>
</dbReference>
<dbReference type="InterPro" id="IPR036249">
    <property type="entry name" value="Thioredoxin-like_sf"/>
</dbReference>
<dbReference type="SUPFAM" id="SSF52833">
    <property type="entry name" value="Thioredoxin-like"/>
    <property type="match status" value="1"/>
</dbReference>
<keyword evidence="3" id="KW-1185">Reference proteome</keyword>
<dbReference type="Pfam" id="PF00085">
    <property type="entry name" value="Thioredoxin"/>
    <property type="match status" value="1"/>
</dbReference>
<dbReference type="Gene3D" id="3.40.30.10">
    <property type="entry name" value="Glutaredoxin"/>
    <property type="match status" value="1"/>
</dbReference>
<protein>
    <recommendedName>
        <fullName evidence="1">Thioredoxin domain-containing protein</fullName>
    </recommendedName>
</protein>
<organism evidence="2 3">
    <name type="scientific">Pseudodesulfovibrio nedwellii</name>
    <dbReference type="NCBI Taxonomy" id="2973072"/>
    <lineage>
        <taxon>Bacteria</taxon>
        <taxon>Pseudomonadati</taxon>
        <taxon>Thermodesulfobacteriota</taxon>
        <taxon>Desulfovibrionia</taxon>
        <taxon>Desulfovibrionales</taxon>
        <taxon>Desulfovibrionaceae</taxon>
    </lineage>
</organism>
<gene>
    <name evidence="2" type="ORF">SYK_12160</name>
</gene>
<dbReference type="PANTHER" id="PTHR45663:SF11">
    <property type="entry name" value="GEO12009P1"/>
    <property type="match status" value="1"/>
</dbReference>
<evidence type="ECO:0000259" key="1">
    <source>
        <dbReference type="Pfam" id="PF00085"/>
    </source>
</evidence>
<dbReference type="RefSeq" id="WP_281762732.1">
    <property type="nucleotide sequence ID" value="NZ_AP026709.1"/>
</dbReference>
<accession>A0ABM8AZX6</accession>
<reference evidence="2 3" key="1">
    <citation type="submission" date="2022-08" db="EMBL/GenBank/DDBJ databases">
        <title>Genome Sequence of the sulphate-reducing bacterium, Pseudodesulfovibrio sp. SYK.</title>
        <authorList>
            <person name="Kondo R."/>
            <person name="Kataoka T."/>
        </authorList>
    </citation>
    <scope>NUCLEOTIDE SEQUENCE [LARGE SCALE GENOMIC DNA]</scope>
    <source>
        <strain evidence="2 3">SYK</strain>
    </source>
</reference>
<dbReference type="CDD" id="cd02947">
    <property type="entry name" value="TRX_family"/>
    <property type="match status" value="1"/>
</dbReference>
<name>A0ABM8AZX6_9BACT</name>
<sequence length="107" mass="12453">MVRTIEPQAFDFELQKSDEPLLVAFLKRNERYADQAEILEKASQFHKDRVRCFLYDSDYLHTAQERFAVKGTPTFLLFNKGEEVDRLIGESDGETLDDFIQGVFGEK</sequence>
<dbReference type="EMBL" id="AP026709">
    <property type="protein sequence ID" value="BDQ36856.1"/>
    <property type="molecule type" value="Genomic_DNA"/>
</dbReference>
<proteinExistence type="predicted"/>
<dbReference type="PANTHER" id="PTHR45663">
    <property type="entry name" value="GEO12009P1"/>
    <property type="match status" value="1"/>
</dbReference>
<evidence type="ECO:0000313" key="3">
    <source>
        <dbReference type="Proteomes" id="UP001317742"/>
    </source>
</evidence>